<dbReference type="Gene3D" id="3.90.1340.10">
    <property type="entry name" value="Phage tail collar domain"/>
    <property type="match status" value="1"/>
</dbReference>
<name>A0A840ZHE9_9HYPH</name>
<feature type="domain" description="Phage tail collar" evidence="1">
    <location>
        <begin position="6"/>
        <end position="62"/>
    </location>
</feature>
<dbReference type="InterPro" id="IPR037053">
    <property type="entry name" value="Phage_tail_collar_dom_sf"/>
</dbReference>
<dbReference type="EMBL" id="JACHOP010000003">
    <property type="protein sequence ID" value="MBB5756431.1"/>
    <property type="molecule type" value="Genomic_DNA"/>
</dbReference>
<reference evidence="2 3" key="1">
    <citation type="submission" date="2020-08" db="EMBL/GenBank/DDBJ databases">
        <title>Genomic Encyclopedia of Type Strains, Phase IV (KMG-IV): sequencing the most valuable type-strain genomes for metagenomic binning, comparative biology and taxonomic classification.</title>
        <authorList>
            <person name="Goeker M."/>
        </authorList>
    </citation>
    <scope>NUCLEOTIDE SEQUENCE [LARGE SCALE GENOMIC DNA]</scope>
    <source>
        <strain evidence="2 3">DSM 2163</strain>
    </source>
</reference>
<accession>A0A840ZHE9</accession>
<gene>
    <name evidence="2" type="ORF">HNR00_001129</name>
</gene>
<keyword evidence="3" id="KW-1185">Reference proteome</keyword>
<dbReference type="SUPFAM" id="SSF88874">
    <property type="entry name" value="Receptor-binding domain of short tail fibre protein gp12"/>
    <property type="match status" value="1"/>
</dbReference>
<evidence type="ECO:0000313" key="3">
    <source>
        <dbReference type="Proteomes" id="UP000583454"/>
    </source>
</evidence>
<dbReference type="AlphaFoldDB" id="A0A840ZHE9"/>
<organism evidence="2 3">
    <name type="scientific">Methylorubrum rhodinum</name>
    <dbReference type="NCBI Taxonomy" id="29428"/>
    <lineage>
        <taxon>Bacteria</taxon>
        <taxon>Pseudomonadati</taxon>
        <taxon>Pseudomonadota</taxon>
        <taxon>Alphaproteobacteria</taxon>
        <taxon>Hyphomicrobiales</taxon>
        <taxon>Methylobacteriaceae</taxon>
        <taxon>Methylorubrum</taxon>
    </lineage>
</organism>
<proteinExistence type="predicted"/>
<sequence length="180" mass="18954">MESYVGQIILVAFQRVPNGWAVCDGSLLQIRTYQALFSLLGTKFGGDGVNTFAVPDLRGRVPLHFGAQTPSTSAYTFAQNGGVENVTLLATQMPVHNHSLQVDAKAGTTAVPQGNNLAQVENPNADTPFSSFTSGNPTTPVQLAPATVGNAGAGAPHENRQPFLALNFIIATEGLYPDFP</sequence>
<evidence type="ECO:0000259" key="1">
    <source>
        <dbReference type="Pfam" id="PF07484"/>
    </source>
</evidence>
<dbReference type="Proteomes" id="UP000583454">
    <property type="component" value="Unassembled WGS sequence"/>
</dbReference>
<evidence type="ECO:0000313" key="2">
    <source>
        <dbReference type="EMBL" id="MBB5756431.1"/>
    </source>
</evidence>
<comment type="caution">
    <text evidence="2">The sequence shown here is derived from an EMBL/GenBank/DDBJ whole genome shotgun (WGS) entry which is preliminary data.</text>
</comment>
<dbReference type="InterPro" id="IPR011083">
    <property type="entry name" value="Phage_tail_collar_dom"/>
</dbReference>
<protein>
    <submittedName>
        <fullName evidence="2">Microcystin-dependent protein</fullName>
    </submittedName>
</protein>
<dbReference type="RefSeq" id="WP_210306315.1">
    <property type="nucleotide sequence ID" value="NZ_JACHOP010000003.1"/>
</dbReference>
<dbReference type="Pfam" id="PF07484">
    <property type="entry name" value="Collar"/>
    <property type="match status" value="1"/>
</dbReference>